<accession>A0ABS7MMF3</accession>
<dbReference type="InterPro" id="IPR012737">
    <property type="entry name" value="DhaK_L_YcgS"/>
</dbReference>
<dbReference type="InterPro" id="IPR050861">
    <property type="entry name" value="Dihydroxyacetone_Kinase"/>
</dbReference>
<evidence type="ECO:0000256" key="4">
    <source>
        <dbReference type="ARBA" id="ARBA00022840"/>
    </source>
</evidence>
<dbReference type="PANTHER" id="PTHR28629:SF4">
    <property type="entry name" value="TRIOKINASE_FMN CYCLASE"/>
    <property type="match status" value="1"/>
</dbReference>
<comment type="caution">
    <text evidence="8">The sequence shown here is derived from an EMBL/GenBank/DDBJ whole genome shotgun (WGS) entry which is preliminary data.</text>
</comment>
<dbReference type="GO" id="GO:0047324">
    <property type="term" value="F:phosphoenolpyruvate-glycerone phosphotransferase activity"/>
    <property type="evidence" value="ECO:0007669"/>
    <property type="project" value="UniProtKB-EC"/>
</dbReference>
<sequence>MKKFINDPSHVERDVVDGYVKSYPELIQKAADDIVVRAQPATGKVVLVSGGGMGHEPAHLGFVGTGMLDAAVGGAVFTSPAEDRIEAGIRAVAKASTGVLLIVKNYTGDVLNFKMAADALKDEGIDIATVVVDDDVAVRDSTFTVGRRGVAGTIFVHKCAGAAAEAGADLAEVERIAKKVISRVRTMGVAIEPCVVPAAGEAGFTLAQGEMEMGVGIHGEPGVRRAQMRPANKMVDELLDTILSDRDSEVHEVALLVNGAGGTPPYELAIVSNHAHDVLAKRGIRVRRTFMGPYMTSLEMRGFSLSVLALDDELLGLLDAPAAAPAWFTAGTAVTAGVGTTGSGETQTQASNRCACAGTAQMPSAETQKIDSSEAQHTLLSEGEQTSATEDADRALAMRSLCSIAAILSEHRDELTKLDMPIGDSDHGINMDRGFKAVVDLLPSLEDASASEILKRAARAVISHVGGSSGPLYGVVLRKLSAAVRREGALSIQSLADGLEAGLAGIEELAGGSPGDKTMIDAMVPAIESLKQSLASGIDAQEALQLAADAADGGAEATIPLIARKGRASYLGERSVGHKDPGAASFALCMAALAHSA</sequence>
<evidence type="ECO:0000313" key="9">
    <source>
        <dbReference type="Proteomes" id="UP000700908"/>
    </source>
</evidence>
<dbReference type="PANTHER" id="PTHR28629">
    <property type="entry name" value="TRIOKINASE/FMN CYCLASE"/>
    <property type="match status" value="1"/>
</dbReference>
<dbReference type="InterPro" id="IPR036117">
    <property type="entry name" value="DhaL_dom_sf"/>
</dbReference>
<dbReference type="SMART" id="SM01120">
    <property type="entry name" value="Dak2"/>
    <property type="match status" value="1"/>
</dbReference>
<evidence type="ECO:0000256" key="3">
    <source>
        <dbReference type="ARBA" id="ARBA00022777"/>
    </source>
</evidence>
<dbReference type="SUPFAM" id="SSF82549">
    <property type="entry name" value="DAK1/DegV-like"/>
    <property type="match status" value="1"/>
</dbReference>
<feature type="domain" description="DhaL" evidence="6">
    <location>
        <begin position="395"/>
        <end position="595"/>
    </location>
</feature>
<dbReference type="InterPro" id="IPR004006">
    <property type="entry name" value="DhaK_dom"/>
</dbReference>
<proteinExistence type="predicted"/>
<dbReference type="PROSITE" id="PS51481">
    <property type="entry name" value="DHAK"/>
    <property type="match status" value="1"/>
</dbReference>
<dbReference type="Pfam" id="PF02733">
    <property type="entry name" value="Dak1"/>
    <property type="match status" value="1"/>
</dbReference>
<evidence type="ECO:0000259" key="6">
    <source>
        <dbReference type="PROSITE" id="PS51480"/>
    </source>
</evidence>
<gene>
    <name evidence="8" type="primary">dhaK</name>
    <name evidence="8" type="ORF">K6V98_07725</name>
</gene>
<dbReference type="NCBIfam" id="NF011049">
    <property type="entry name" value="PRK14479.1"/>
    <property type="match status" value="1"/>
</dbReference>
<evidence type="ECO:0000256" key="1">
    <source>
        <dbReference type="ARBA" id="ARBA00022679"/>
    </source>
</evidence>
<evidence type="ECO:0000313" key="8">
    <source>
        <dbReference type="EMBL" id="MBY4798233.1"/>
    </source>
</evidence>
<reference evidence="8 9" key="1">
    <citation type="submission" date="2021-08" db="EMBL/GenBank/DDBJ databases">
        <title>Collinsella faecalis sp. nov. isolated from swine faeces.</title>
        <authorList>
            <person name="Oh B.S."/>
            <person name="Lee J.H."/>
        </authorList>
    </citation>
    <scope>NUCLEOTIDE SEQUENCE [LARGE SCALE GENOMIC DNA]</scope>
    <source>
        <strain evidence="8 9">AGMB00827</strain>
    </source>
</reference>
<dbReference type="InterPro" id="IPR004007">
    <property type="entry name" value="DhaL_dom"/>
</dbReference>
<dbReference type="Proteomes" id="UP000700908">
    <property type="component" value="Unassembled WGS sequence"/>
</dbReference>
<evidence type="ECO:0000256" key="5">
    <source>
        <dbReference type="SAM" id="MobiDB-lite"/>
    </source>
</evidence>
<keyword evidence="1 8" id="KW-0808">Transferase</keyword>
<name>A0ABS7MMF3_9ACTN</name>
<evidence type="ECO:0000256" key="2">
    <source>
        <dbReference type="ARBA" id="ARBA00022741"/>
    </source>
</evidence>
<protein>
    <submittedName>
        <fullName evidence="8">Dihydroxyacetone kinase subunit DhaK</fullName>
        <ecNumber evidence="8">2.7.1.121</ecNumber>
    </submittedName>
</protein>
<dbReference type="NCBIfam" id="TIGR02363">
    <property type="entry name" value="dhaK1"/>
    <property type="match status" value="1"/>
</dbReference>
<dbReference type="InterPro" id="IPR012736">
    <property type="entry name" value="DhaK_1"/>
</dbReference>
<dbReference type="EC" id="2.7.1.121" evidence="8"/>
<keyword evidence="9" id="KW-1185">Reference proteome</keyword>
<dbReference type="Gene3D" id="1.25.40.340">
    <property type="match status" value="1"/>
</dbReference>
<keyword evidence="2" id="KW-0547">Nucleotide-binding</keyword>
<organism evidence="8 9">
    <name type="scientific">Collinsella ureilytica</name>
    <dbReference type="NCBI Taxonomy" id="2869515"/>
    <lineage>
        <taxon>Bacteria</taxon>
        <taxon>Bacillati</taxon>
        <taxon>Actinomycetota</taxon>
        <taxon>Coriobacteriia</taxon>
        <taxon>Coriobacteriales</taxon>
        <taxon>Coriobacteriaceae</taxon>
        <taxon>Collinsella</taxon>
    </lineage>
</organism>
<feature type="domain" description="DhaK" evidence="7">
    <location>
        <begin position="7"/>
        <end position="327"/>
    </location>
</feature>
<evidence type="ECO:0000259" key="7">
    <source>
        <dbReference type="PROSITE" id="PS51481"/>
    </source>
</evidence>
<keyword evidence="3 8" id="KW-0418">Kinase</keyword>
<dbReference type="NCBIfam" id="TIGR02365">
    <property type="entry name" value="dha_L_ycgS"/>
    <property type="match status" value="1"/>
</dbReference>
<dbReference type="Gene3D" id="3.40.50.10440">
    <property type="entry name" value="Dihydroxyacetone kinase, domain 1"/>
    <property type="match status" value="1"/>
</dbReference>
<dbReference type="PROSITE" id="PS51480">
    <property type="entry name" value="DHAL"/>
    <property type="match status" value="1"/>
</dbReference>
<dbReference type="Gene3D" id="3.30.1180.20">
    <property type="entry name" value="Dihydroxyacetone kinase, domain 2"/>
    <property type="match status" value="1"/>
</dbReference>
<feature type="compositionally biased region" description="Polar residues" evidence="5">
    <location>
        <begin position="375"/>
        <end position="389"/>
    </location>
</feature>
<dbReference type="EMBL" id="JAIMFO010000008">
    <property type="protein sequence ID" value="MBY4798233.1"/>
    <property type="molecule type" value="Genomic_DNA"/>
</dbReference>
<dbReference type="Pfam" id="PF02734">
    <property type="entry name" value="Dak2"/>
    <property type="match status" value="1"/>
</dbReference>
<dbReference type="SUPFAM" id="SSF101473">
    <property type="entry name" value="DhaL-like"/>
    <property type="match status" value="1"/>
</dbReference>
<keyword evidence="4" id="KW-0067">ATP-binding</keyword>
<dbReference type="RefSeq" id="WP_222199949.1">
    <property type="nucleotide sequence ID" value="NZ_JAIMFO010000008.1"/>
</dbReference>
<feature type="region of interest" description="Disordered" evidence="5">
    <location>
        <begin position="365"/>
        <end position="389"/>
    </location>
</feature>